<feature type="active site" description="Proton acceptor" evidence="8">
    <location>
        <position position="1145"/>
    </location>
</feature>
<feature type="binding site" evidence="10">
    <location>
        <position position="13"/>
    </location>
    <ligand>
        <name>[2Fe-2S] cluster</name>
        <dbReference type="ChEBI" id="CHEBI:190135"/>
        <label>1</label>
    </ligand>
</feature>
<dbReference type="NCBIfam" id="TIGR02963">
    <property type="entry name" value="xanthine_xdhA"/>
    <property type="match status" value="1"/>
</dbReference>
<dbReference type="InterPro" id="IPR036884">
    <property type="entry name" value="2Fe-2S-bd_dom_sf"/>
</dbReference>
<evidence type="ECO:0000256" key="8">
    <source>
        <dbReference type="PIRSR" id="PIRSR000127-1"/>
    </source>
</evidence>
<evidence type="ECO:0000256" key="1">
    <source>
        <dbReference type="ARBA" id="ARBA00001974"/>
    </source>
</evidence>
<dbReference type="GO" id="GO:0004854">
    <property type="term" value="F:xanthine dehydrogenase activity"/>
    <property type="evidence" value="ECO:0007669"/>
    <property type="project" value="InterPro"/>
</dbReference>
<name>A0A8C6HTH9_MUSSI</name>
<dbReference type="SMART" id="SM01092">
    <property type="entry name" value="CO_deh_flav_C"/>
    <property type="match status" value="1"/>
</dbReference>
<dbReference type="PIRSF" id="PIRSF000127">
    <property type="entry name" value="Xanthine_DH"/>
    <property type="match status" value="1"/>
</dbReference>
<dbReference type="InterPro" id="IPR012675">
    <property type="entry name" value="Beta-grasp_dom_sf"/>
</dbReference>
<dbReference type="PANTHER" id="PTHR45444:SF3">
    <property type="entry name" value="XANTHINE DEHYDROGENASE"/>
    <property type="match status" value="1"/>
</dbReference>
<keyword evidence="10" id="KW-0411">Iron-sulfur</keyword>
<dbReference type="Gene3D" id="3.30.43.10">
    <property type="entry name" value="Uridine Diphospho-n-acetylenolpyruvylglucosamine Reductase, domain 2"/>
    <property type="match status" value="1"/>
</dbReference>
<dbReference type="GO" id="GO:0005506">
    <property type="term" value="F:iron ion binding"/>
    <property type="evidence" value="ECO:0007669"/>
    <property type="project" value="InterPro"/>
</dbReference>
<dbReference type="AlphaFoldDB" id="A0A8C6HTH9"/>
<dbReference type="InterPro" id="IPR016167">
    <property type="entry name" value="FAD-bd_PCMH_sub1"/>
</dbReference>
<feature type="binding site" evidence="9">
    <location>
        <position position="301"/>
    </location>
    <ligand>
        <name>FAD</name>
        <dbReference type="ChEBI" id="CHEBI:57692"/>
    </ligand>
</feature>
<dbReference type="InterPro" id="IPR036683">
    <property type="entry name" value="CO_DH_flav_C_dom_sf"/>
</dbReference>
<feature type="binding site" evidence="9">
    <location>
        <begin position="311"/>
        <end position="315"/>
    </location>
    <ligand>
        <name>FAD</name>
        <dbReference type="ChEBI" id="CHEBI:57692"/>
    </ligand>
</feature>
<evidence type="ECO:0000256" key="4">
    <source>
        <dbReference type="ARBA" id="ARBA00022723"/>
    </source>
</evidence>
<dbReference type="InterPro" id="IPR046867">
    <property type="entry name" value="AldOxase/xan_DH_MoCoBD2"/>
</dbReference>
<dbReference type="PROSITE" id="PS00197">
    <property type="entry name" value="2FE2S_FER_1"/>
    <property type="match status" value="1"/>
</dbReference>
<keyword evidence="3" id="KW-0285">Flavoprotein</keyword>
<evidence type="ECO:0000256" key="9">
    <source>
        <dbReference type="PIRSR" id="PIRSR000127-2"/>
    </source>
</evidence>
<keyword evidence="7 10" id="KW-0408">Iron</keyword>
<keyword evidence="4 10" id="KW-0479">Metal-binding</keyword>
<dbReference type="InterPro" id="IPR008274">
    <property type="entry name" value="AldOxase/xan_DH_MoCoBD1"/>
</dbReference>
<accession>A0A8C6HTH9</accession>
<feature type="binding site" evidence="10">
    <location>
        <position position="990"/>
    </location>
    <ligand>
        <name>Mo-molybdopterin</name>
        <dbReference type="ChEBI" id="CHEBI:71302"/>
    </ligand>
    <ligandPart>
        <name>Mo</name>
        <dbReference type="ChEBI" id="CHEBI:28685"/>
    </ligandPart>
</feature>
<comment type="cofactor">
    <cofactor evidence="10">
        <name>[2Fe-2S] cluster</name>
        <dbReference type="ChEBI" id="CHEBI:190135"/>
    </cofactor>
    <text evidence="10">Binds 2 [2Fe-2S] clusters.</text>
</comment>
<dbReference type="SUPFAM" id="SSF56003">
    <property type="entry name" value="Molybdenum cofactor-binding domain"/>
    <property type="match status" value="1"/>
</dbReference>
<dbReference type="GO" id="GO:0051537">
    <property type="term" value="F:2 iron, 2 sulfur cluster binding"/>
    <property type="evidence" value="ECO:0007669"/>
    <property type="project" value="UniProtKB-KW"/>
</dbReference>
<feature type="binding site" evidence="9">
    <location>
        <position position="791"/>
    </location>
    <ligand>
        <name>substrate</name>
    </ligand>
</feature>
<comment type="cofactor">
    <cofactor evidence="1 9">
        <name>FAD</name>
        <dbReference type="ChEBI" id="CHEBI:57692"/>
    </cofactor>
</comment>
<dbReference type="InterPro" id="IPR022407">
    <property type="entry name" value="OxRdtase_Mopterin_BS"/>
</dbReference>
<feature type="binding site" evidence="9">
    <location>
        <position position="386"/>
    </location>
    <ligand>
        <name>FAD</name>
        <dbReference type="ChEBI" id="CHEBI:57692"/>
    </ligand>
</feature>
<comment type="cofactor">
    <cofactor evidence="10">
        <name>Mo-molybdopterin</name>
        <dbReference type="ChEBI" id="CHEBI:71302"/>
    </cofactor>
    <text evidence="10">Binds 1 Mo-molybdopterin (Mo-MPT) cofactor per subunit.</text>
</comment>
<dbReference type="Proteomes" id="UP000694415">
    <property type="component" value="Unplaced"/>
</dbReference>
<dbReference type="Pfam" id="PF02738">
    <property type="entry name" value="MoCoBD_1"/>
    <property type="match status" value="1"/>
</dbReference>
<evidence type="ECO:0000313" key="13">
    <source>
        <dbReference type="Proteomes" id="UP000694415"/>
    </source>
</evidence>
<dbReference type="Pfam" id="PF01799">
    <property type="entry name" value="Fer2_2"/>
    <property type="match status" value="1"/>
</dbReference>
<dbReference type="InterPro" id="IPR016166">
    <property type="entry name" value="FAD-bd_PCMH"/>
</dbReference>
<dbReference type="SUPFAM" id="SSF54665">
    <property type="entry name" value="CO dehydrogenase molybdoprotein N-domain-like"/>
    <property type="match status" value="1"/>
</dbReference>
<feature type="domain" description="FAD-binding PCMH-type" evidence="11">
    <location>
        <begin position="193"/>
        <end position="378"/>
    </location>
</feature>
<keyword evidence="10" id="KW-0001">2Fe-2S</keyword>
<feature type="binding site" evidence="10">
    <location>
        <position position="112"/>
    </location>
    <ligand>
        <name>[2Fe-2S] cluster</name>
        <dbReference type="ChEBI" id="CHEBI:190135"/>
        <label>2</label>
    </ligand>
</feature>
<dbReference type="Gene3D" id="3.30.390.50">
    <property type="entry name" value="CO dehydrogenase flavoprotein, C-terminal domain"/>
    <property type="match status" value="1"/>
</dbReference>
<feature type="binding site" evidence="10">
    <location>
        <position position="77"/>
    </location>
    <ligand>
        <name>[2Fe-2S] cluster</name>
        <dbReference type="ChEBI" id="CHEBI:190135"/>
        <label>2</label>
    </ligand>
</feature>
<evidence type="ECO:0000256" key="2">
    <source>
        <dbReference type="ARBA" id="ARBA00022505"/>
    </source>
</evidence>
<evidence type="ECO:0000259" key="11">
    <source>
        <dbReference type="PROSITE" id="PS51387"/>
    </source>
</evidence>
<dbReference type="InterPro" id="IPR006058">
    <property type="entry name" value="2Fe2S_fd_BS"/>
</dbReference>
<feature type="binding site" evidence="10">
    <location>
        <position position="8"/>
    </location>
    <ligand>
        <name>[2Fe-2S] cluster</name>
        <dbReference type="ChEBI" id="CHEBI:190135"/>
        <label>1</label>
    </ligand>
</feature>
<dbReference type="InterPro" id="IPR005107">
    <property type="entry name" value="CO_DH_flav_C"/>
</dbReference>
<feature type="binding site" evidence="10">
    <location>
        <position position="80"/>
    </location>
    <ligand>
        <name>[2Fe-2S] cluster</name>
        <dbReference type="ChEBI" id="CHEBI:190135"/>
        <label>2</label>
    </ligand>
</feature>
<dbReference type="InterPro" id="IPR036318">
    <property type="entry name" value="FAD-bd_PCMH-like_sf"/>
</dbReference>
<feature type="binding site" evidence="9">
    <location>
        <begin position="221"/>
        <end position="228"/>
    </location>
    <ligand>
        <name>FAD</name>
        <dbReference type="ChEBI" id="CHEBI:57692"/>
    </ligand>
</feature>
<dbReference type="Gene3D" id="3.30.465.10">
    <property type="match status" value="1"/>
</dbReference>
<keyword evidence="2 10" id="KW-0500">Molybdenum</keyword>
<feature type="binding site" evidence="9">
    <location>
        <position position="825"/>
    </location>
    <ligand>
        <name>substrate</name>
    </ligand>
</feature>
<dbReference type="GeneTree" id="ENSGT00950000183114"/>
<feature type="binding site" evidence="9">
    <location>
        <position position="324"/>
    </location>
    <ligand>
        <name>FAD</name>
        <dbReference type="ChEBI" id="CHEBI:57692"/>
    </ligand>
</feature>
<dbReference type="Gene3D" id="3.30.365.10">
    <property type="entry name" value="Aldehyde oxidase/xanthine dehydrogenase, molybdopterin binding domain"/>
    <property type="match status" value="6"/>
</dbReference>
<dbReference type="InterPro" id="IPR002888">
    <property type="entry name" value="2Fe-2S-bd"/>
</dbReference>
<sequence>MCGTKLGCGEGGCGACTVMISKYDRLRNKIVHFSVNACLTPICSLHHVAVTTVEGIGNTKKLHPVQERIAKSHGSQCGFCTPGIVMSMYTLLRNKPEPTVEEIENAFQGNLCRCTGYRPILQGFRTFAKDGGCCGGSGNNPNCCMSQTKDQTIAPSSSLFNPEDFKPLDPTQEPIFPPELLRLKDTPRKTLRFEGERVTWIQVSTMEELLDLKAQHPDAKLVVGNTEIGIEMKFKNMLFPLIICPAWILELTSVAHGPEGISFGAACPLSLVESVLVDAIATLPEQRTEVFRGVMEQLRWFAGKQVKSVASIGGNIITASPISDLNPVLMASRAKLTLASRGTKRTVWMDHTFFPGYRRTLLSPEEILVSIVIPYSRKGEFFSAFKQASRREDDIAKVTSGMRVLFKPGTTEVQELSLCFGGMADRTVSALKTTPKQLSKSWNEELLQDVCAGLAEELHLAPDAPGGMVEFRRTLTLSFFFKFYLTVLQKLGRADLEGMCGKLDPTFASATLLFQKDPPANVQLFQEVPKGQSEEDMVGRPMPHLAADMQASGEAVYCDDIPRYENELSLRLVTSTRAHAKITWSPEVTMNNKGFFGGLFPLASVLVRASVERVISDYRLATTAGISLYRSGLIRGLSLLPPGELYIGGQEHFYLETHCTIAVPKGEAGEMELFVSTQNTMKTQSFIAKMLGVPDNRIVVRVKRMGGGFGGKETRSTLISTAVALAAYKTGRPVRCMLDRDEDMLITGGRHPFLAKYKVGFMKTGTIVALEVAHFSNGGNSEDLSRSIMERAVFHMDNAYKIPNIRGTGRICKTNLPSNTAFRGFGGPQGMLIAEYWMSEVAVTCGLPAEEVRRKNMYKEGDLTHFNQKLEGFTLPRCWDECIASSQYQARKMEVEKFNRENCWKKRGLCIIPTKFGISFTLSFLNQGGALVHVYTDGSVLLTHGGTEMGQGLHTKMVQVASRALKIPTSKIHITETSTNTVPNTSPTAASASADLNGQAIYGWACLKHINVSLFSSRTPNLGYSFETNSGNPFHYFSYGVACSEVEIDCLTGDHKNLRTDIVMDVGSSLNPAIDIGQVEGAFVQGLGLFTMEELHYSPEGSLHTRGPSTYKIPAFGSIPIEFRVSLLRDCPNKRAIYASKAVGEPPLFLASSIFFAIKDAIRAARAQHGDSNAKQLFQLDSPATPEKIRNACVDQFTTLVGYLDKFPPHPGMDRGQKADLRGRCCSGENSQPLFYPAGLGVKDRLLIRGHVDRYAQGLCRVFLGGWGADGHTM</sequence>
<feature type="binding site" evidence="10">
    <location>
        <position position="114"/>
    </location>
    <ligand>
        <name>[2Fe-2S] cluster</name>
        <dbReference type="ChEBI" id="CHEBI:190135"/>
        <label>2</label>
    </ligand>
</feature>
<dbReference type="InterPro" id="IPR016208">
    <property type="entry name" value="Ald_Oxase/xanthine_DH-like"/>
</dbReference>
<feature type="binding site" evidence="9">
    <location>
        <position position="713"/>
    </location>
    <ligand>
        <name>substrate</name>
    </ligand>
</feature>
<dbReference type="InterPro" id="IPR014307">
    <property type="entry name" value="Xanthine_DH_ssu"/>
</dbReference>
<dbReference type="PANTHER" id="PTHR45444">
    <property type="entry name" value="XANTHINE DEHYDROGENASE"/>
    <property type="match status" value="1"/>
</dbReference>
<reference evidence="12" key="1">
    <citation type="submission" date="2025-08" db="UniProtKB">
        <authorList>
            <consortium name="Ensembl"/>
        </authorList>
    </citation>
    <scope>IDENTIFICATION</scope>
</reference>
<organism evidence="12 13">
    <name type="scientific">Mus spicilegus</name>
    <name type="common">Mound-building mouse</name>
    <dbReference type="NCBI Taxonomy" id="10103"/>
    <lineage>
        <taxon>Eukaryota</taxon>
        <taxon>Metazoa</taxon>
        <taxon>Chordata</taxon>
        <taxon>Craniata</taxon>
        <taxon>Vertebrata</taxon>
        <taxon>Euteleostomi</taxon>
        <taxon>Mammalia</taxon>
        <taxon>Eutheria</taxon>
        <taxon>Euarchontoglires</taxon>
        <taxon>Glires</taxon>
        <taxon>Rodentia</taxon>
        <taxon>Myomorpha</taxon>
        <taxon>Muroidea</taxon>
        <taxon>Muridae</taxon>
        <taxon>Murinae</taxon>
        <taxon>Mus</taxon>
        <taxon>Mus</taxon>
    </lineage>
</organism>
<evidence type="ECO:0000313" key="12">
    <source>
        <dbReference type="Ensembl" id="ENSMSIP00000026889.1"/>
    </source>
</evidence>
<dbReference type="InterPro" id="IPR002346">
    <property type="entry name" value="Mopterin_DH_FAD-bd"/>
</dbReference>
<dbReference type="Gene3D" id="1.10.150.120">
    <property type="entry name" value="[2Fe-2S]-binding domain"/>
    <property type="match status" value="1"/>
</dbReference>
<dbReference type="PROSITE" id="PS00559">
    <property type="entry name" value="MOLYBDOPTERIN_EUK"/>
    <property type="match status" value="1"/>
</dbReference>
<keyword evidence="13" id="KW-1185">Reference proteome</keyword>
<feature type="binding site" evidence="9">
    <location>
        <position position="921"/>
    </location>
    <ligand>
        <name>substrate</name>
    </ligand>
</feature>
<protein>
    <submittedName>
        <fullName evidence="12">Xanthine dehydrogenase</fullName>
    </submittedName>
</protein>
<dbReference type="SUPFAM" id="SSF54292">
    <property type="entry name" value="2Fe-2S ferredoxin-like"/>
    <property type="match status" value="1"/>
</dbReference>
<dbReference type="PROSITE" id="PS51387">
    <property type="entry name" value="FAD_PCMH"/>
    <property type="match status" value="1"/>
</dbReference>
<dbReference type="Pfam" id="PF20256">
    <property type="entry name" value="MoCoBD_2"/>
    <property type="match status" value="2"/>
</dbReference>
<feature type="binding site" evidence="9">
    <location>
        <position position="368"/>
    </location>
    <ligand>
        <name>FAD</name>
        <dbReference type="ChEBI" id="CHEBI:57692"/>
    </ligand>
</feature>
<evidence type="ECO:0000256" key="6">
    <source>
        <dbReference type="ARBA" id="ARBA00023002"/>
    </source>
</evidence>
<feature type="binding site" evidence="10">
    <location>
        <position position="678"/>
    </location>
    <ligand>
        <name>Mo-molybdopterin</name>
        <dbReference type="ChEBI" id="CHEBI:71302"/>
    </ligand>
    <ligandPart>
        <name>Mo</name>
        <dbReference type="ChEBI" id="CHEBI:28685"/>
    </ligandPart>
</feature>
<feature type="binding site" evidence="10">
    <location>
        <position position="823"/>
    </location>
    <ligand>
        <name>Mo-molybdopterin</name>
        <dbReference type="ChEBI" id="CHEBI:71302"/>
    </ligand>
    <ligandPart>
        <name>Mo</name>
        <dbReference type="ChEBI" id="CHEBI:28685"/>
    </ligandPart>
</feature>
<dbReference type="SUPFAM" id="SSF55447">
    <property type="entry name" value="CO dehydrogenase flavoprotein C-terminal domain-like"/>
    <property type="match status" value="1"/>
</dbReference>
<evidence type="ECO:0000256" key="10">
    <source>
        <dbReference type="PIRSR" id="PIRSR000127-3"/>
    </source>
</evidence>
<dbReference type="GO" id="GO:0043546">
    <property type="term" value="F:molybdopterin cofactor binding"/>
    <property type="evidence" value="ECO:0007669"/>
    <property type="project" value="InterPro"/>
</dbReference>
<dbReference type="SUPFAM" id="SSF56176">
    <property type="entry name" value="FAD-binding/transporter-associated domain-like"/>
    <property type="match status" value="1"/>
</dbReference>
<evidence type="ECO:0000256" key="3">
    <source>
        <dbReference type="ARBA" id="ARBA00022630"/>
    </source>
</evidence>
<dbReference type="InterPro" id="IPR016169">
    <property type="entry name" value="FAD-bd_PCMH_sub2"/>
</dbReference>
<reference evidence="12" key="2">
    <citation type="submission" date="2025-09" db="UniProtKB">
        <authorList>
            <consortium name="Ensembl"/>
        </authorList>
    </citation>
    <scope>IDENTIFICATION</scope>
</reference>
<keyword evidence="6" id="KW-0560">Oxidoreductase</keyword>
<dbReference type="SUPFAM" id="SSF47741">
    <property type="entry name" value="CO dehydrogenase ISP C-domain like"/>
    <property type="match status" value="1"/>
</dbReference>
<proteinExistence type="predicted"/>
<dbReference type="InterPro" id="IPR037165">
    <property type="entry name" value="AldOxase/xan_DH_Mopterin-bd_sf"/>
</dbReference>
<dbReference type="Pfam" id="PF03450">
    <property type="entry name" value="CO_deh_flav_C"/>
    <property type="match status" value="1"/>
</dbReference>
<evidence type="ECO:0000256" key="5">
    <source>
        <dbReference type="ARBA" id="ARBA00022827"/>
    </source>
</evidence>
<keyword evidence="5 9" id="KW-0274">FAD</keyword>
<dbReference type="GO" id="GO:0071949">
    <property type="term" value="F:FAD binding"/>
    <property type="evidence" value="ECO:0007669"/>
    <property type="project" value="InterPro"/>
</dbReference>
<evidence type="ECO:0000256" key="7">
    <source>
        <dbReference type="ARBA" id="ARBA00023004"/>
    </source>
</evidence>
<feature type="binding site" evidence="10">
    <location>
        <position position="16"/>
    </location>
    <ligand>
        <name>[2Fe-2S] cluster</name>
        <dbReference type="ChEBI" id="CHEBI:190135"/>
        <label>1</label>
    </ligand>
</feature>
<dbReference type="Pfam" id="PF00941">
    <property type="entry name" value="FAD_binding_5"/>
    <property type="match status" value="1"/>
</dbReference>
<dbReference type="Gene3D" id="3.10.20.30">
    <property type="match status" value="1"/>
</dbReference>
<dbReference type="InterPro" id="IPR036010">
    <property type="entry name" value="2Fe-2S_ferredoxin-like_sf"/>
</dbReference>
<dbReference type="InterPro" id="IPR036856">
    <property type="entry name" value="Ald_Oxase/Xan_DH_a/b_sf"/>
</dbReference>
<feature type="binding site" evidence="10">
    <location>
        <position position="709"/>
    </location>
    <ligand>
        <name>Mo-molybdopterin</name>
        <dbReference type="ChEBI" id="CHEBI:71302"/>
    </ligand>
    <ligandPart>
        <name>Mo</name>
        <dbReference type="ChEBI" id="CHEBI:28685"/>
    </ligandPart>
</feature>
<dbReference type="Ensembl" id="ENSMSIT00000033879.1">
    <property type="protein sequence ID" value="ENSMSIP00000026889.1"/>
    <property type="gene ID" value="ENSMSIG00000017693.1"/>
</dbReference>
<feature type="binding site" evidence="10">
    <location>
        <position position="38"/>
    </location>
    <ligand>
        <name>[2Fe-2S] cluster</name>
        <dbReference type="ChEBI" id="CHEBI:190135"/>
        <label>1</label>
    </ligand>
</feature>